<reference evidence="1 2" key="1">
    <citation type="submission" date="2017-10" db="EMBL/GenBank/DDBJ databases">
        <title>Nyctiphanis sp. nov., isolated from the stomach of the euphausiid Nyctiphanes simplex (Hansen, 1911) in the Gulf of California.</title>
        <authorList>
            <person name="Gomez-Gil B."/>
            <person name="Aguilar-Mendez M."/>
            <person name="Lopez-Cortes A."/>
            <person name="Gomez-Gutierrez J."/>
            <person name="Roque A."/>
            <person name="Lang E."/>
            <person name="Gonzalez-Castillo A."/>
        </authorList>
    </citation>
    <scope>NUCLEOTIDE SEQUENCE [LARGE SCALE GENOMIC DNA]</scope>
    <source>
        <strain evidence="1 2">CAIM 600</strain>
    </source>
</reference>
<gene>
    <name evidence="1" type="ORF">CS022_17200</name>
</gene>
<dbReference type="AlphaFoldDB" id="A0A4Q0YMQ2"/>
<dbReference type="OrthoDB" id="6465020at2"/>
<proteinExistence type="predicted"/>
<sequence>MNQSILFPDQQTYNVTREAVAFPAQSSGALIPCFVSVDWLQRQTGNSLNAESEVLAAFNQCRFDLEDAAEAAIEDEDFNQQGEVWIS</sequence>
<comment type="caution">
    <text evidence="1">The sequence shown here is derived from an EMBL/GenBank/DDBJ whole genome shotgun (WGS) entry which is preliminary data.</text>
</comment>
<dbReference type="SUPFAM" id="SSF160272">
    <property type="entry name" value="Shew3726-like"/>
    <property type="match status" value="1"/>
</dbReference>
<dbReference type="Gene3D" id="3.30.160.140">
    <property type="entry name" value="Shew3726-like"/>
    <property type="match status" value="1"/>
</dbReference>
<dbReference type="InterPro" id="IPR036692">
    <property type="entry name" value="Shew3726-like_sf"/>
</dbReference>
<organism evidence="1 2">
    <name type="scientific">Veronia nyctiphanis</name>
    <dbReference type="NCBI Taxonomy" id="1278244"/>
    <lineage>
        <taxon>Bacteria</taxon>
        <taxon>Pseudomonadati</taxon>
        <taxon>Pseudomonadota</taxon>
        <taxon>Gammaproteobacteria</taxon>
        <taxon>Vibrionales</taxon>
        <taxon>Vibrionaceae</taxon>
        <taxon>Veronia</taxon>
    </lineage>
</organism>
<dbReference type="InterPro" id="IPR009962">
    <property type="entry name" value="DUF1488"/>
</dbReference>
<evidence type="ECO:0000313" key="1">
    <source>
        <dbReference type="EMBL" id="RXJ72150.1"/>
    </source>
</evidence>
<dbReference type="Pfam" id="PF07369">
    <property type="entry name" value="DUF1488"/>
    <property type="match status" value="1"/>
</dbReference>
<name>A0A4Q0YMQ2_9GAMM</name>
<accession>A0A4Q0YMQ2</accession>
<dbReference type="RefSeq" id="WP_129123301.1">
    <property type="nucleotide sequence ID" value="NZ_PEIB01000025.1"/>
</dbReference>
<dbReference type="EMBL" id="PEIB01000025">
    <property type="protein sequence ID" value="RXJ72150.1"/>
    <property type="molecule type" value="Genomic_DNA"/>
</dbReference>
<evidence type="ECO:0000313" key="2">
    <source>
        <dbReference type="Proteomes" id="UP000290287"/>
    </source>
</evidence>
<dbReference type="Proteomes" id="UP000290287">
    <property type="component" value="Unassembled WGS sequence"/>
</dbReference>
<keyword evidence="2" id="KW-1185">Reference proteome</keyword>
<protein>
    <submittedName>
        <fullName evidence="1">Transcriptional regulator</fullName>
    </submittedName>
</protein>